<protein>
    <submittedName>
        <fullName evidence="1">Uncharacterized protein</fullName>
    </submittedName>
</protein>
<name>A0AAE8YP89_9CAUD</name>
<evidence type="ECO:0000313" key="2">
    <source>
        <dbReference type="Proteomes" id="UP000827751"/>
    </source>
</evidence>
<evidence type="ECO:0000313" key="1">
    <source>
        <dbReference type="EMBL" id="UGO46242.1"/>
    </source>
</evidence>
<dbReference type="EMBL" id="OK499972">
    <property type="protein sequence ID" value="UGO46242.1"/>
    <property type="molecule type" value="Genomic_DNA"/>
</dbReference>
<accession>A0AAE8YP89</accession>
<sequence>MFMFSIIGALLGGWVLQLFGFDAVVQTGMLELFGKTISTTGYYFMFGGMGALKSITKKFGVGLANTKNLQAQADDLTAKLKKK</sequence>
<organism evidence="1 2">
    <name type="scientific">Bacillus phage vB_BanS_Chewbecca</name>
    <dbReference type="NCBI Taxonomy" id="2894786"/>
    <lineage>
        <taxon>Viruses</taxon>
        <taxon>Duplodnaviria</taxon>
        <taxon>Heunggongvirae</taxon>
        <taxon>Uroviricota</taxon>
        <taxon>Caudoviricetes</taxon>
        <taxon>Joanripponvirinae</taxon>
        <taxon>Tsamsavirus</taxon>
        <taxon>Tsamsavirus chewbecca</taxon>
    </lineage>
</organism>
<gene>
    <name evidence="1" type="ORF">CHEWBECCA_159</name>
</gene>
<reference evidence="1 2" key="1">
    <citation type="submission" date="2021-10" db="EMBL/GenBank/DDBJ databases">
        <authorList>
            <person name="Lavering E.D."/>
            <person name="James R."/>
            <person name="Fairhom J.D."/>
            <person name="Ogilvie B.H."/>
            <person name="Thurgood T.L."/>
            <person name="Robison R.A."/>
            <person name="Grose J.H."/>
        </authorList>
    </citation>
    <scope>NUCLEOTIDE SEQUENCE [LARGE SCALE GENOMIC DNA]</scope>
</reference>
<dbReference type="Proteomes" id="UP000827751">
    <property type="component" value="Segment"/>
</dbReference>
<keyword evidence="2" id="KW-1185">Reference proteome</keyword>
<proteinExistence type="predicted"/>